<name>A0ACA9Y7I5_9ASCO</name>
<organism evidence="1 2">
    <name type="scientific">[Candida] jaroonii</name>
    <dbReference type="NCBI Taxonomy" id="467808"/>
    <lineage>
        <taxon>Eukaryota</taxon>
        <taxon>Fungi</taxon>
        <taxon>Dikarya</taxon>
        <taxon>Ascomycota</taxon>
        <taxon>Saccharomycotina</taxon>
        <taxon>Pichiomycetes</taxon>
        <taxon>Debaryomycetaceae</taxon>
        <taxon>Yamadazyma</taxon>
    </lineage>
</organism>
<comment type="caution">
    <text evidence="1">The sequence shown here is derived from an EMBL/GenBank/DDBJ whole genome shotgun (WGS) entry which is preliminary data.</text>
</comment>
<dbReference type="EMBL" id="CALSDN010000004">
    <property type="protein sequence ID" value="CAH6720724.1"/>
    <property type="molecule type" value="Genomic_DNA"/>
</dbReference>
<dbReference type="Proteomes" id="UP001152531">
    <property type="component" value="Unassembled WGS sequence"/>
</dbReference>
<gene>
    <name evidence="1" type="ORF">CLIB1444_04S06480</name>
</gene>
<proteinExistence type="predicted"/>
<accession>A0ACA9Y7I5</accession>
<protein>
    <submittedName>
        <fullName evidence="1">Kynurenine 3-monooxygenase</fullName>
    </submittedName>
</protein>
<keyword evidence="2" id="KW-1185">Reference proteome</keyword>
<sequence length="457" mass="51955">MESKGVIGIVGAGIVGCVSALAFHDRGYDVALFEMRSDPKSAKLSNLKSINLSLSNRGIRTLKLVNPELCDTIMKETVPLYGRMIHDLKGNEISQKYGLFGEYNNSIDRGLLNQLLIEEVKQKGIKVFFNHKLVHGENFDNHPKLVFSTNGEEQSYDFDYAIGADGAFSQFRYQMQKQLRMNFSQNFIDMQYMELFIPPNNDASATSKYRIDPNHLHIWPREDFMLIALANGDGSFTSTFFSPWSVIEGMKTSDEFVDFFQKNFPDGYELLGREHLVDAFDNKPRGALVQISSYPYHSPTGKALIIGDAAHSMVPFYGQGLNCGLEDVRILLELLDETGDLSEAFKTYSPSRRDDLTTICKLAMDNYNEMASKVTKTSFLLRKKLDYYFGKYANGVLFPWIPMYSMISFRDDINYSKAVAIENRQSKILHYLQIGLIGTVALGVYHGVKWYERLARQ</sequence>
<reference evidence="1" key="1">
    <citation type="submission" date="2022-06" db="EMBL/GenBank/DDBJ databases">
        <authorList>
            <person name="Legras J.-L."/>
            <person name="Devillers H."/>
            <person name="Grondin C."/>
        </authorList>
    </citation>
    <scope>NUCLEOTIDE SEQUENCE</scope>
    <source>
        <strain evidence="1">CLIB 1444</strain>
    </source>
</reference>
<evidence type="ECO:0000313" key="2">
    <source>
        <dbReference type="Proteomes" id="UP001152531"/>
    </source>
</evidence>
<evidence type="ECO:0000313" key="1">
    <source>
        <dbReference type="EMBL" id="CAH6720724.1"/>
    </source>
</evidence>